<keyword evidence="9" id="KW-1185">Reference proteome</keyword>
<dbReference type="InterPro" id="IPR020568">
    <property type="entry name" value="Ribosomal_Su5_D2-typ_SF"/>
</dbReference>
<feature type="domain" description="Exoribonuclease phosphorolytic" evidence="7">
    <location>
        <begin position="161"/>
        <end position="227"/>
    </location>
</feature>
<dbReference type="SUPFAM" id="SSF55666">
    <property type="entry name" value="Ribonuclease PH domain 2-like"/>
    <property type="match status" value="1"/>
</dbReference>
<evidence type="ECO:0000259" key="7">
    <source>
        <dbReference type="Pfam" id="PF03725"/>
    </source>
</evidence>
<sequence length="253" mass="27599">MPHTLSSSASRPVKIMSGLKVQLSELGQVDGSARVSIGNTVVLVSAAGPIEAKPRQELPTQASLEIVVRPSRGVSSTREKVLEDLLRSVLQSVIVRYRYPRQLIQIVVQFLTTDVDREGSIVVSGDTAASGGAFTSNELSAAFNACYFALIDANVALYNSFASVSVAIDNEGQIIESPTLKQLQDSSSHHVVCFDIRDKKAHKILLVESDGSFSEEQLFRVIELASSSCQKIHKTIQRPLIESKVKQDFIWSN</sequence>
<keyword evidence="4" id="KW-0271">Exosome</keyword>
<dbReference type="EMBL" id="PKFP01000008">
    <property type="protein sequence ID" value="PVH17737.1"/>
    <property type="molecule type" value="Genomic_DNA"/>
</dbReference>
<dbReference type="GO" id="GO:0000177">
    <property type="term" value="C:cytoplasmic exosome (RNase complex)"/>
    <property type="evidence" value="ECO:0007669"/>
    <property type="project" value="UniProtKB-ARBA"/>
</dbReference>
<organism evidence="8 9">
    <name type="scientific">Candidozyma duobushaemuli</name>
    <dbReference type="NCBI Taxonomy" id="1231522"/>
    <lineage>
        <taxon>Eukaryota</taxon>
        <taxon>Fungi</taxon>
        <taxon>Dikarya</taxon>
        <taxon>Ascomycota</taxon>
        <taxon>Saccharomycotina</taxon>
        <taxon>Pichiomycetes</taxon>
        <taxon>Metschnikowiaceae</taxon>
        <taxon>Candidozyma</taxon>
    </lineage>
</organism>
<comment type="similarity">
    <text evidence="2">Belongs to the RNase PH family.</text>
</comment>
<dbReference type="GO" id="GO:0071051">
    <property type="term" value="P:poly(A)-dependent snoRNA 3'-end processing"/>
    <property type="evidence" value="ECO:0007669"/>
    <property type="project" value="TreeGrafter"/>
</dbReference>
<comment type="subcellular location">
    <subcellularLocation>
        <location evidence="1">Nucleus</location>
    </subcellularLocation>
</comment>
<evidence type="ECO:0000256" key="2">
    <source>
        <dbReference type="ARBA" id="ARBA00006678"/>
    </source>
</evidence>
<keyword evidence="3" id="KW-0698">rRNA processing</keyword>
<dbReference type="VEuPathDB" id="FungiDB:CXQ87_000631"/>
<dbReference type="SUPFAM" id="SSF54211">
    <property type="entry name" value="Ribosomal protein S5 domain 2-like"/>
    <property type="match status" value="1"/>
</dbReference>
<evidence type="ECO:0000313" key="9">
    <source>
        <dbReference type="Proteomes" id="UP000244406"/>
    </source>
</evidence>
<dbReference type="InterPro" id="IPR015847">
    <property type="entry name" value="ExoRNase_PH_dom2"/>
</dbReference>
<evidence type="ECO:0000256" key="4">
    <source>
        <dbReference type="ARBA" id="ARBA00022835"/>
    </source>
</evidence>
<accession>A0A2V1AHE4</accession>
<evidence type="ECO:0000313" key="8">
    <source>
        <dbReference type="EMBL" id="PVH17737.1"/>
    </source>
</evidence>
<dbReference type="GeneID" id="37000633"/>
<evidence type="ECO:0000256" key="5">
    <source>
        <dbReference type="ARBA" id="ARBA00023242"/>
    </source>
</evidence>
<dbReference type="InterPro" id="IPR027408">
    <property type="entry name" value="PNPase/RNase_PH_dom_sf"/>
</dbReference>
<dbReference type="GO" id="GO:0071028">
    <property type="term" value="P:nuclear mRNA surveillance"/>
    <property type="evidence" value="ECO:0007669"/>
    <property type="project" value="TreeGrafter"/>
</dbReference>
<dbReference type="PANTHER" id="PTHR11953">
    <property type="entry name" value="EXOSOME COMPLEX COMPONENT"/>
    <property type="match status" value="1"/>
</dbReference>
<keyword evidence="5" id="KW-0539">Nucleus</keyword>
<comment type="caution">
    <text evidence="8">The sequence shown here is derived from an EMBL/GenBank/DDBJ whole genome shotgun (WGS) entry which is preliminary data.</text>
</comment>
<name>A0A2V1AHE4_9ASCO</name>
<dbReference type="Pfam" id="PF01138">
    <property type="entry name" value="RNase_PH"/>
    <property type="match status" value="1"/>
</dbReference>
<dbReference type="CDD" id="cd11372">
    <property type="entry name" value="RNase_PH_RRP46"/>
    <property type="match status" value="1"/>
</dbReference>
<evidence type="ECO:0000256" key="3">
    <source>
        <dbReference type="ARBA" id="ARBA00022552"/>
    </source>
</evidence>
<dbReference type="GO" id="GO:0034475">
    <property type="term" value="P:U4 snRNA 3'-end processing"/>
    <property type="evidence" value="ECO:0007669"/>
    <property type="project" value="TreeGrafter"/>
</dbReference>
<dbReference type="Gene3D" id="3.30.230.70">
    <property type="entry name" value="GHMP Kinase, N-terminal domain"/>
    <property type="match status" value="1"/>
</dbReference>
<dbReference type="Proteomes" id="UP000244406">
    <property type="component" value="Unassembled WGS sequence"/>
</dbReference>
<dbReference type="PANTHER" id="PTHR11953:SF1">
    <property type="entry name" value="EXOSOME COMPLEX COMPONENT RRP46"/>
    <property type="match status" value="1"/>
</dbReference>
<dbReference type="GO" id="GO:0003723">
    <property type="term" value="F:RNA binding"/>
    <property type="evidence" value="ECO:0007669"/>
    <property type="project" value="TreeGrafter"/>
</dbReference>
<dbReference type="GO" id="GO:0000467">
    <property type="term" value="P:exonucleolytic trimming to generate mature 3'-end of 5.8S rRNA from tricistronic rRNA transcript (SSU-rRNA, 5.8S rRNA, LSU-rRNA)"/>
    <property type="evidence" value="ECO:0007669"/>
    <property type="project" value="UniProtKB-ARBA"/>
</dbReference>
<dbReference type="InterPro" id="IPR050080">
    <property type="entry name" value="RNase_PH"/>
</dbReference>
<dbReference type="Pfam" id="PF03725">
    <property type="entry name" value="RNase_PH_C"/>
    <property type="match status" value="1"/>
</dbReference>
<proteinExistence type="inferred from homology"/>
<dbReference type="AlphaFoldDB" id="A0A2V1AHE4"/>
<evidence type="ECO:0000259" key="6">
    <source>
        <dbReference type="Pfam" id="PF01138"/>
    </source>
</evidence>
<dbReference type="GO" id="GO:0016075">
    <property type="term" value="P:rRNA catabolic process"/>
    <property type="evidence" value="ECO:0007669"/>
    <property type="project" value="TreeGrafter"/>
</dbReference>
<protein>
    <submittedName>
        <fullName evidence="8">Uncharacterized protein</fullName>
    </submittedName>
</protein>
<dbReference type="GO" id="GO:0005730">
    <property type="term" value="C:nucleolus"/>
    <property type="evidence" value="ECO:0007669"/>
    <property type="project" value="TreeGrafter"/>
</dbReference>
<feature type="domain" description="Exoribonuclease phosphorolytic" evidence="6">
    <location>
        <begin position="20"/>
        <end position="155"/>
    </location>
</feature>
<reference evidence="8 9" key="1">
    <citation type="submission" date="2017-12" db="EMBL/GenBank/DDBJ databases">
        <title>Genome Sequence of the Amphotericin B-resistant Candida duobushaemulonii strain, B09383.</title>
        <authorList>
            <person name="Chow N.A."/>
            <person name="Gade L."/>
            <person name="Batra D."/>
            <person name="Rowe L.A."/>
            <person name="Loparev V.N."/>
            <person name="Litvintseva A.P."/>
        </authorList>
    </citation>
    <scope>NUCLEOTIDE SEQUENCE [LARGE SCALE GENOMIC DNA]</scope>
    <source>
        <strain evidence="8 9">B09383</strain>
    </source>
</reference>
<dbReference type="GO" id="GO:0071038">
    <property type="term" value="P:TRAMP-dependent tRNA surveillance pathway"/>
    <property type="evidence" value="ECO:0007669"/>
    <property type="project" value="UniProtKB-ARBA"/>
</dbReference>
<dbReference type="InterPro" id="IPR036345">
    <property type="entry name" value="ExoRNase_PH_dom2_sf"/>
</dbReference>
<evidence type="ECO:0000256" key="1">
    <source>
        <dbReference type="ARBA" id="ARBA00004123"/>
    </source>
</evidence>
<dbReference type="GO" id="GO:0000176">
    <property type="term" value="C:nuclear exosome (RNase complex)"/>
    <property type="evidence" value="ECO:0007669"/>
    <property type="project" value="TreeGrafter"/>
</dbReference>
<gene>
    <name evidence="8" type="ORF">CXQ87_000631</name>
</gene>
<dbReference type="RefSeq" id="XP_025338677.1">
    <property type="nucleotide sequence ID" value="XM_025479204.1"/>
</dbReference>
<dbReference type="InterPro" id="IPR001247">
    <property type="entry name" value="ExoRNase_PH_dom1"/>
</dbReference>